<gene>
    <name evidence="6 10" type="primary">rplE</name>
    <name evidence="10" type="ORF">HGA03_13030</name>
</gene>
<comment type="caution">
    <text evidence="10">The sequence shown here is derived from an EMBL/GenBank/DDBJ whole genome shotgun (WGS) entry which is preliminary data.</text>
</comment>
<dbReference type="GO" id="GO:0006412">
    <property type="term" value="P:translation"/>
    <property type="evidence" value="ECO:0007669"/>
    <property type="project" value="UniProtKB-UniRule"/>
</dbReference>
<evidence type="ECO:0000256" key="6">
    <source>
        <dbReference type="HAMAP-Rule" id="MF_01333"/>
    </source>
</evidence>
<comment type="subunit">
    <text evidence="6">Part of the 50S ribosomal subunit; part of the 5S rRNA/L5/L18/L25 subcomplex. Contacts the 5S rRNA and the P site tRNA. Forms a bridge to the 30S subunit in the 70S ribosome.</text>
</comment>
<dbReference type="Gene3D" id="3.30.1440.10">
    <property type="match status" value="1"/>
</dbReference>
<evidence type="ECO:0000256" key="5">
    <source>
        <dbReference type="ARBA" id="ARBA00058604"/>
    </source>
</evidence>
<dbReference type="Pfam" id="PF00673">
    <property type="entry name" value="Ribosomal_L5_C"/>
    <property type="match status" value="1"/>
</dbReference>
<comment type="similarity">
    <text evidence="1 6 7">Belongs to the universal ribosomal protein uL5 family.</text>
</comment>
<protein>
    <recommendedName>
        <fullName evidence="4 6">Large ribosomal subunit protein uL5</fullName>
    </recommendedName>
</protein>
<keyword evidence="6" id="KW-0820">tRNA-binding</keyword>
<evidence type="ECO:0000259" key="9">
    <source>
        <dbReference type="Pfam" id="PF00673"/>
    </source>
</evidence>
<dbReference type="Proteomes" id="UP000581206">
    <property type="component" value="Unassembled WGS sequence"/>
</dbReference>
<keyword evidence="3 6" id="KW-0687">Ribonucleoprotein</keyword>
<dbReference type="InterPro" id="IPR031309">
    <property type="entry name" value="Ribosomal_uL5_C"/>
</dbReference>
<comment type="function">
    <text evidence="6">This is 1 of the proteins that bind and probably mediate the attachment of the 5S RNA into the large ribosomal subunit, where it forms part of the central protuberance. In the 70S ribosome it contacts protein S13 of the 30S subunit (bridge B1b), connecting the 2 subunits; this bridge is implicated in subunit movement. Contacts the P site tRNA; the 5S rRNA and some of its associated proteins might help stabilize positioning of ribosome-bound tRNAs.</text>
</comment>
<evidence type="ECO:0000256" key="3">
    <source>
        <dbReference type="ARBA" id="ARBA00023274"/>
    </source>
</evidence>
<evidence type="ECO:0000256" key="4">
    <source>
        <dbReference type="ARBA" id="ARBA00035245"/>
    </source>
</evidence>
<dbReference type="InterPro" id="IPR002132">
    <property type="entry name" value="Ribosomal_uL5"/>
</dbReference>
<evidence type="ECO:0000259" key="8">
    <source>
        <dbReference type="Pfam" id="PF00281"/>
    </source>
</evidence>
<dbReference type="AlphaFoldDB" id="A0A7X6QZT5"/>
<dbReference type="EMBL" id="JAAXOX010000007">
    <property type="protein sequence ID" value="NKY23589.1"/>
    <property type="molecule type" value="Genomic_DNA"/>
</dbReference>
<comment type="function">
    <text evidence="5">This is one of the proteins that bind and probably mediate the attachment of the 5S RNA into the large ribosomal subunit, where it forms part of the central protuberance. In the 70S ribosome it contacts protein S13 of the 30S subunit (bridge B1b), connecting the 2 subunits; this bridge is implicated in subunit movement. Contacts the P site tRNA; the 5S rRNA and some of its associated proteins might help stabilize positioning of ribosome-bound tRNAs.</text>
</comment>
<keyword evidence="2 6" id="KW-0689">Ribosomal protein</keyword>
<evidence type="ECO:0000256" key="7">
    <source>
        <dbReference type="RuleBase" id="RU003930"/>
    </source>
</evidence>
<dbReference type="InterPro" id="IPR020930">
    <property type="entry name" value="Ribosomal_uL5_bac-type"/>
</dbReference>
<dbReference type="GO" id="GO:0019843">
    <property type="term" value="F:rRNA binding"/>
    <property type="evidence" value="ECO:0007669"/>
    <property type="project" value="UniProtKB-UniRule"/>
</dbReference>
<evidence type="ECO:0000256" key="2">
    <source>
        <dbReference type="ARBA" id="ARBA00022980"/>
    </source>
</evidence>
<dbReference type="InterPro" id="IPR022803">
    <property type="entry name" value="Ribosomal_uL5_dom_sf"/>
</dbReference>
<dbReference type="InterPro" id="IPR031310">
    <property type="entry name" value="Ribosomal_uL5_N"/>
</dbReference>
<dbReference type="RefSeq" id="WP_168630724.1">
    <property type="nucleotide sequence ID" value="NZ_BONL01000025.1"/>
</dbReference>
<feature type="domain" description="Large ribosomal subunit protein uL5 N-terminal" evidence="8">
    <location>
        <begin position="32"/>
        <end position="88"/>
    </location>
</feature>
<name>A0A7X6QZT5_9CELL</name>
<evidence type="ECO:0000313" key="10">
    <source>
        <dbReference type="EMBL" id="NKY23589.1"/>
    </source>
</evidence>
<proteinExistence type="inferred from homology"/>
<evidence type="ECO:0000313" key="11">
    <source>
        <dbReference type="Proteomes" id="UP000581206"/>
    </source>
</evidence>
<dbReference type="FunFam" id="3.30.1440.10:FF:000001">
    <property type="entry name" value="50S ribosomal protein L5"/>
    <property type="match status" value="1"/>
</dbReference>
<evidence type="ECO:0000256" key="1">
    <source>
        <dbReference type="ARBA" id="ARBA00008553"/>
    </source>
</evidence>
<dbReference type="GO" id="GO:0005840">
    <property type="term" value="C:ribosome"/>
    <property type="evidence" value="ECO:0007669"/>
    <property type="project" value="UniProtKB-KW"/>
</dbReference>
<keyword evidence="6" id="KW-0699">rRNA-binding</keyword>
<dbReference type="GO" id="GO:0000049">
    <property type="term" value="F:tRNA binding"/>
    <property type="evidence" value="ECO:0007669"/>
    <property type="project" value="UniProtKB-UniRule"/>
</dbReference>
<accession>A0A7X6QZT5</accession>
<organism evidence="10 11">
    <name type="scientific">Cellulomonas denverensis</name>
    <dbReference type="NCBI Taxonomy" id="264297"/>
    <lineage>
        <taxon>Bacteria</taxon>
        <taxon>Bacillati</taxon>
        <taxon>Actinomycetota</taxon>
        <taxon>Actinomycetes</taxon>
        <taxon>Micrococcales</taxon>
        <taxon>Cellulomonadaceae</taxon>
        <taxon>Cellulomonas</taxon>
    </lineage>
</organism>
<dbReference type="NCBIfam" id="NF000585">
    <property type="entry name" value="PRK00010.1"/>
    <property type="match status" value="1"/>
</dbReference>
<dbReference type="GO" id="GO:0003735">
    <property type="term" value="F:structural constituent of ribosome"/>
    <property type="evidence" value="ECO:0007669"/>
    <property type="project" value="InterPro"/>
</dbReference>
<dbReference type="Pfam" id="PF00281">
    <property type="entry name" value="Ribosomal_L5"/>
    <property type="match status" value="1"/>
</dbReference>
<dbReference type="SUPFAM" id="SSF55282">
    <property type="entry name" value="RL5-like"/>
    <property type="match status" value="1"/>
</dbReference>
<keyword evidence="6" id="KW-0694">RNA-binding</keyword>
<dbReference type="HAMAP" id="MF_01333_B">
    <property type="entry name" value="Ribosomal_uL5_B"/>
    <property type="match status" value="1"/>
</dbReference>
<dbReference type="PANTHER" id="PTHR11994">
    <property type="entry name" value="60S RIBOSOMAL PROTEIN L11-RELATED"/>
    <property type="match status" value="1"/>
</dbReference>
<feature type="domain" description="Large ribosomal subunit protein uL5 C-terminal" evidence="9">
    <location>
        <begin position="92"/>
        <end position="185"/>
    </location>
</feature>
<dbReference type="PIRSF" id="PIRSF002161">
    <property type="entry name" value="Ribosomal_L5"/>
    <property type="match status" value="1"/>
</dbReference>
<dbReference type="GO" id="GO:1990904">
    <property type="term" value="C:ribonucleoprotein complex"/>
    <property type="evidence" value="ECO:0007669"/>
    <property type="project" value="UniProtKB-KW"/>
</dbReference>
<sequence>MTAETTYPTPRLKTRYNEEIRSTLRSEFDHENINQVARLVKVVVNMGVGDAAKDSKLIEGAIRDLQQITGQKPQVTKARKSIAQFKLREGMPIGAHVTLRGDRAWEFLDRLLSTALPRIRDFRGLSAKQFDGHGNYTFGLTEQSMFHEIDQDKIDRVRGMDITVVTTATTDEEGRALLKHLGFPFKED</sequence>
<keyword evidence="11" id="KW-1185">Reference proteome</keyword>
<reference evidence="10 11" key="1">
    <citation type="submission" date="2020-04" db="EMBL/GenBank/DDBJ databases">
        <title>MicrobeNet Type strains.</title>
        <authorList>
            <person name="Nicholson A.C."/>
        </authorList>
    </citation>
    <scope>NUCLEOTIDE SEQUENCE [LARGE SCALE GENOMIC DNA]</scope>
    <source>
        <strain evidence="10 11">ATCC BAA-788</strain>
    </source>
</reference>